<accession>A0ABV7ZGJ9</accession>
<gene>
    <name evidence="2" type="ORF">ACFOSB_20990</name>
</gene>
<feature type="chain" id="PRO_5047420775" description="Peptidase MA-like domain-containing protein" evidence="1">
    <location>
        <begin position="19"/>
        <end position="356"/>
    </location>
</feature>
<reference evidence="3" key="1">
    <citation type="journal article" date="2019" name="Int. J. Syst. Evol. Microbiol.">
        <title>The Global Catalogue of Microorganisms (GCM) 10K type strain sequencing project: providing services to taxonomists for standard genome sequencing and annotation.</title>
        <authorList>
            <consortium name="The Broad Institute Genomics Platform"/>
            <consortium name="The Broad Institute Genome Sequencing Center for Infectious Disease"/>
            <person name="Wu L."/>
            <person name="Ma J."/>
        </authorList>
    </citation>
    <scope>NUCLEOTIDE SEQUENCE [LARGE SCALE GENOMIC DNA]</scope>
    <source>
        <strain evidence="3">CCTCC AB 2017081</strain>
    </source>
</reference>
<proteinExistence type="predicted"/>
<protein>
    <recommendedName>
        <fullName evidence="4">Peptidase MA-like domain-containing protein</fullName>
    </recommendedName>
</protein>
<evidence type="ECO:0008006" key="4">
    <source>
        <dbReference type="Google" id="ProtNLM"/>
    </source>
</evidence>
<dbReference type="RefSeq" id="WP_322474643.1">
    <property type="nucleotide sequence ID" value="NZ_JBHRZG010000024.1"/>
</dbReference>
<sequence>MRLLAVTVAALLSMPAHAQATPEALAQQLQAAARAGNAAAYRGLLGGSGTFVTESANFAADLGRVAQPSVTYTLSDVKADAAQATARLTLTWQRVAGQTSRASFPVRLERRGEVWRYAGEDLRVLPAAPYALYALNDGTLPERAAALAPLLGQAATRVREVLAVEVPPAATVKVYPDMATLSASVNLTLQPVGGWNEPGEAIKLILSGAGAVEADTLRLLSHEFTHLSVSAAVQEGAGRRVPWWLHEGLADDVSRAYWTPQAVSARQERIRDYAASDWVPLAELADFPAVPENRWRYVYAQGLGMVEFLSARSVGAPLALARAFADTGDADRAARAVGFASFSALETQARTWLAAR</sequence>
<evidence type="ECO:0000313" key="2">
    <source>
        <dbReference type="EMBL" id="MFC3835345.1"/>
    </source>
</evidence>
<evidence type="ECO:0000256" key="1">
    <source>
        <dbReference type="SAM" id="SignalP"/>
    </source>
</evidence>
<comment type="caution">
    <text evidence="2">The sequence shown here is derived from an EMBL/GenBank/DDBJ whole genome shotgun (WGS) entry which is preliminary data.</text>
</comment>
<name>A0ABV7ZGJ9_9DEIO</name>
<dbReference type="Proteomes" id="UP001595803">
    <property type="component" value="Unassembled WGS sequence"/>
</dbReference>
<keyword evidence="1" id="KW-0732">Signal</keyword>
<evidence type="ECO:0000313" key="3">
    <source>
        <dbReference type="Proteomes" id="UP001595803"/>
    </source>
</evidence>
<organism evidence="2 3">
    <name type="scientific">Deinococcus rufus</name>
    <dbReference type="NCBI Taxonomy" id="2136097"/>
    <lineage>
        <taxon>Bacteria</taxon>
        <taxon>Thermotogati</taxon>
        <taxon>Deinococcota</taxon>
        <taxon>Deinococci</taxon>
        <taxon>Deinococcales</taxon>
        <taxon>Deinococcaceae</taxon>
        <taxon>Deinococcus</taxon>
    </lineage>
</organism>
<keyword evidence="3" id="KW-1185">Reference proteome</keyword>
<feature type="signal peptide" evidence="1">
    <location>
        <begin position="1"/>
        <end position="18"/>
    </location>
</feature>
<dbReference type="EMBL" id="JBHRZG010000024">
    <property type="protein sequence ID" value="MFC3835345.1"/>
    <property type="molecule type" value="Genomic_DNA"/>
</dbReference>